<evidence type="ECO:0000256" key="3">
    <source>
        <dbReference type="ARBA" id="ARBA00038969"/>
    </source>
</evidence>
<dbReference type="NCBIfam" id="TIGR00014">
    <property type="entry name" value="arsC"/>
    <property type="match status" value="1"/>
</dbReference>
<sequence length="162" mass="17377">MPERTCSKGASSVDRSIGRLAPCGASRWVTTPPAASSRSGVPARRHTGAVTVTVYHNPRCSTSRTVLATVRESGVEPTVVKYLETPPDEATLRRLIDDAGLTPRTAVRTREKLYAELGLADADDETVLRAMLEHPILIERPFVVSDTGTVLARPAATVSTVL</sequence>
<dbReference type="InterPro" id="IPR006660">
    <property type="entry name" value="Arsenate_reductase-like"/>
</dbReference>
<evidence type="ECO:0000256" key="1">
    <source>
        <dbReference type="ARBA" id="ARBA00007198"/>
    </source>
</evidence>
<dbReference type="InterPro" id="IPR006659">
    <property type="entry name" value="Arsenate_reductase"/>
</dbReference>
<comment type="similarity">
    <text evidence="1 4">Belongs to the ArsC family.</text>
</comment>
<dbReference type="InterPro" id="IPR036249">
    <property type="entry name" value="Thioredoxin-like_sf"/>
</dbReference>
<keyword evidence="6" id="KW-1185">Reference proteome</keyword>
<proteinExistence type="inferred from homology"/>
<keyword evidence="2 5" id="KW-0560">Oxidoreductase</keyword>
<protein>
    <recommendedName>
        <fullName evidence="3">arsenate reductase (glutathione/glutaredoxin)</fullName>
        <ecNumber evidence="3">1.20.4.1</ecNumber>
    </recommendedName>
</protein>
<dbReference type="Proteomes" id="UP001520140">
    <property type="component" value="Unassembled WGS sequence"/>
</dbReference>
<reference evidence="5 6" key="1">
    <citation type="submission" date="2020-06" db="EMBL/GenBank/DDBJ databases">
        <title>Taxonomy, biology and ecology of Rhodococcus bacteria occurring in California pistachio and other woody hosts as revealed by genome sequence analyses.</title>
        <authorList>
            <person name="Gai Y."/>
            <person name="Riely B."/>
        </authorList>
    </citation>
    <scope>NUCLEOTIDE SEQUENCE [LARGE SCALE GENOMIC DNA]</scope>
    <source>
        <strain evidence="5 6">BP-284</strain>
    </source>
</reference>
<evidence type="ECO:0000313" key="6">
    <source>
        <dbReference type="Proteomes" id="UP001520140"/>
    </source>
</evidence>
<dbReference type="SUPFAM" id="SSF52833">
    <property type="entry name" value="Thioredoxin-like"/>
    <property type="match status" value="1"/>
</dbReference>
<dbReference type="PANTHER" id="PTHR30041">
    <property type="entry name" value="ARSENATE REDUCTASE"/>
    <property type="match status" value="1"/>
</dbReference>
<name>A0ABS7NWT0_9NOCA</name>
<comment type="caution">
    <text evidence="5">The sequence shown here is derived from an EMBL/GenBank/DDBJ whole genome shotgun (WGS) entry which is preliminary data.</text>
</comment>
<dbReference type="EC" id="1.20.4.1" evidence="3"/>
<gene>
    <name evidence="5" type="primary">arsC</name>
    <name evidence="5" type="ORF">HQ605_16800</name>
</gene>
<dbReference type="PROSITE" id="PS51353">
    <property type="entry name" value="ARSC"/>
    <property type="match status" value="1"/>
</dbReference>
<dbReference type="GO" id="GO:0008794">
    <property type="term" value="F:arsenate reductase (glutaredoxin) activity"/>
    <property type="evidence" value="ECO:0007669"/>
    <property type="project" value="UniProtKB-EC"/>
</dbReference>
<evidence type="ECO:0000256" key="2">
    <source>
        <dbReference type="ARBA" id="ARBA00023002"/>
    </source>
</evidence>
<dbReference type="PANTHER" id="PTHR30041:SF5">
    <property type="entry name" value="ARSENATE REDUCTASE-RELATED"/>
    <property type="match status" value="1"/>
</dbReference>
<dbReference type="EMBL" id="JABUKG010000021">
    <property type="protein sequence ID" value="MBY6322486.1"/>
    <property type="molecule type" value="Genomic_DNA"/>
</dbReference>
<accession>A0ABS7NWT0</accession>
<evidence type="ECO:0000313" key="5">
    <source>
        <dbReference type="EMBL" id="MBY6322486.1"/>
    </source>
</evidence>
<dbReference type="Gene3D" id="3.40.30.10">
    <property type="entry name" value="Glutaredoxin"/>
    <property type="match status" value="1"/>
</dbReference>
<evidence type="ECO:0000256" key="4">
    <source>
        <dbReference type="PROSITE-ProRule" id="PRU01282"/>
    </source>
</evidence>
<organism evidence="5 6">
    <name type="scientific">Rhodococcoides kroppenstedtii</name>
    <dbReference type="NCBI Taxonomy" id="293050"/>
    <lineage>
        <taxon>Bacteria</taxon>
        <taxon>Bacillati</taxon>
        <taxon>Actinomycetota</taxon>
        <taxon>Actinomycetes</taxon>
        <taxon>Mycobacteriales</taxon>
        <taxon>Nocardiaceae</taxon>
        <taxon>Rhodococcoides</taxon>
    </lineage>
</organism>
<dbReference type="Pfam" id="PF03960">
    <property type="entry name" value="ArsC"/>
    <property type="match status" value="1"/>
</dbReference>
<dbReference type="CDD" id="cd03034">
    <property type="entry name" value="ArsC_ArsC"/>
    <property type="match status" value="1"/>
</dbReference>